<organism evidence="2 3">
    <name type="scientific">Chaetomidium leptoderma</name>
    <dbReference type="NCBI Taxonomy" id="669021"/>
    <lineage>
        <taxon>Eukaryota</taxon>
        <taxon>Fungi</taxon>
        <taxon>Dikarya</taxon>
        <taxon>Ascomycota</taxon>
        <taxon>Pezizomycotina</taxon>
        <taxon>Sordariomycetes</taxon>
        <taxon>Sordariomycetidae</taxon>
        <taxon>Sordariales</taxon>
        <taxon>Chaetomiaceae</taxon>
        <taxon>Chaetomidium</taxon>
    </lineage>
</organism>
<reference evidence="2" key="1">
    <citation type="journal article" date="2023" name="Mol. Phylogenet. Evol.">
        <title>Genome-scale phylogeny and comparative genomics of the fungal order Sordariales.</title>
        <authorList>
            <person name="Hensen N."/>
            <person name="Bonometti L."/>
            <person name="Westerberg I."/>
            <person name="Brannstrom I.O."/>
            <person name="Guillou S."/>
            <person name="Cros-Aarteil S."/>
            <person name="Calhoun S."/>
            <person name="Haridas S."/>
            <person name="Kuo A."/>
            <person name="Mondo S."/>
            <person name="Pangilinan J."/>
            <person name="Riley R."/>
            <person name="LaButti K."/>
            <person name="Andreopoulos B."/>
            <person name="Lipzen A."/>
            <person name="Chen C."/>
            <person name="Yan M."/>
            <person name="Daum C."/>
            <person name="Ng V."/>
            <person name="Clum A."/>
            <person name="Steindorff A."/>
            <person name="Ohm R.A."/>
            <person name="Martin F."/>
            <person name="Silar P."/>
            <person name="Natvig D.O."/>
            <person name="Lalanne C."/>
            <person name="Gautier V."/>
            <person name="Ament-Velasquez S.L."/>
            <person name="Kruys A."/>
            <person name="Hutchinson M.I."/>
            <person name="Powell A.J."/>
            <person name="Barry K."/>
            <person name="Miller A.N."/>
            <person name="Grigoriev I.V."/>
            <person name="Debuchy R."/>
            <person name="Gladieux P."/>
            <person name="Hiltunen Thoren M."/>
            <person name="Johannesson H."/>
        </authorList>
    </citation>
    <scope>NUCLEOTIDE SEQUENCE</scope>
    <source>
        <strain evidence="2">CBS 538.74</strain>
    </source>
</reference>
<comment type="caution">
    <text evidence="2">The sequence shown here is derived from an EMBL/GenBank/DDBJ whole genome shotgun (WGS) entry which is preliminary data.</text>
</comment>
<reference evidence="2" key="2">
    <citation type="submission" date="2023-05" db="EMBL/GenBank/DDBJ databases">
        <authorList>
            <consortium name="Lawrence Berkeley National Laboratory"/>
            <person name="Steindorff A."/>
            <person name="Hensen N."/>
            <person name="Bonometti L."/>
            <person name="Westerberg I."/>
            <person name="Brannstrom I.O."/>
            <person name="Guillou S."/>
            <person name="Cros-Aarteil S."/>
            <person name="Calhoun S."/>
            <person name="Haridas S."/>
            <person name="Kuo A."/>
            <person name="Mondo S."/>
            <person name="Pangilinan J."/>
            <person name="Riley R."/>
            <person name="Labutti K."/>
            <person name="Andreopoulos B."/>
            <person name="Lipzen A."/>
            <person name="Chen C."/>
            <person name="Yanf M."/>
            <person name="Daum C."/>
            <person name="Ng V."/>
            <person name="Clum A."/>
            <person name="Ohm R."/>
            <person name="Martin F."/>
            <person name="Silar P."/>
            <person name="Natvig D."/>
            <person name="Lalanne C."/>
            <person name="Gautier V."/>
            <person name="Ament-Velasquez S.L."/>
            <person name="Kruys A."/>
            <person name="Hutchinson M.I."/>
            <person name="Powell A.J."/>
            <person name="Barry K."/>
            <person name="Miller A.N."/>
            <person name="Grigoriev I.V."/>
            <person name="Debuchy R."/>
            <person name="Gladieux P."/>
            <person name="Thoren M.H."/>
            <person name="Johannesson H."/>
        </authorList>
    </citation>
    <scope>NUCLEOTIDE SEQUENCE</scope>
    <source>
        <strain evidence="2">CBS 538.74</strain>
    </source>
</reference>
<dbReference type="InterPro" id="IPR016024">
    <property type="entry name" value="ARM-type_fold"/>
</dbReference>
<evidence type="ECO:0000313" key="3">
    <source>
        <dbReference type="Proteomes" id="UP001302745"/>
    </source>
</evidence>
<dbReference type="PANTHER" id="PTHR42085">
    <property type="entry name" value="F-BOX DOMAIN-CONTAINING PROTEIN"/>
    <property type="match status" value="1"/>
</dbReference>
<protein>
    <recommendedName>
        <fullName evidence="4">F-box domain-containing protein</fullName>
    </recommendedName>
</protein>
<dbReference type="Proteomes" id="UP001302745">
    <property type="component" value="Unassembled WGS sequence"/>
</dbReference>
<name>A0AAN6VRP7_9PEZI</name>
<dbReference type="SUPFAM" id="SSF48371">
    <property type="entry name" value="ARM repeat"/>
    <property type="match status" value="1"/>
</dbReference>
<proteinExistence type="predicted"/>
<gene>
    <name evidence="2" type="ORF">C8A00DRAFT_30533</name>
</gene>
<evidence type="ECO:0000256" key="1">
    <source>
        <dbReference type="SAM" id="MobiDB-lite"/>
    </source>
</evidence>
<accession>A0AAN6VRP7</accession>
<feature type="region of interest" description="Disordered" evidence="1">
    <location>
        <begin position="279"/>
        <end position="327"/>
    </location>
</feature>
<dbReference type="InterPro" id="IPR038883">
    <property type="entry name" value="AN11006-like"/>
</dbReference>
<feature type="compositionally biased region" description="Acidic residues" evidence="1">
    <location>
        <begin position="285"/>
        <end position="327"/>
    </location>
</feature>
<keyword evidence="3" id="KW-1185">Reference proteome</keyword>
<evidence type="ECO:0008006" key="4">
    <source>
        <dbReference type="Google" id="ProtNLM"/>
    </source>
</evidence>
<evidence type="ECO:0000313" key="2">
    <source>
        <dbReference type="EMBL" id="KAK4156568.1"/>
    </source>
</evidence>
<dbReference type="AlphaFoldDB" id="A0AAN6VRP7"/>
<dbReference type="EMBL" id="MU856865">
    <property type="protein sequence ID" value="KAK4156568.1"/>
    <property type="molecule type" value="Genomic_DNA"/>
</dbReference>
<sequence length="327" mass="37226">MAKTAMKPYRAQGRIQPSRACAPRGPRFPRFLSLPAELRVGIYSLLLSVSGGIEVTGLWSRRPSLDLAILRVSKLISSEAAHYFYSTNTFILLEQCDAFAGDGGDLARNPAYLWLLNIATNTHSLRNIHLHLRTERALSYYTSHLLPTLSTHAPNLTRLALVPEAHMIIDQRSVTNGHIVHWRRKMEPNQVMALSRWGMNEVSLVLACKFKALRLVQVGGAQEWDAMDRMCLMLRCRVQGIEENVAERVVFGVVGELWEGMEEAVRWYDGVPDGQGVRQLKVEYEEVEDYEESESDEEDDENDDEDEDEEEEEDEEEADEDEDEDEA</sequence>
<dbReference type="PANTHER" id="PTHR42085:SF8">
    <property type="entry name" value="F-BOX DOMAIN-CONTAINING PROTEIN"/>
    <property type="match status" value="1"/>
</dbReference>